<dbReference type="Proteomes" id="UP000484015">
    <property type="component" value="Unassembled WGS sequence"/>
</dbReference>
<keyword evidence="3" id="KW-1185">Reference proteome</keyword>
<comment type="caution">
    <text evidence="2">The sequence shown here is derived from an EMBL/GenBank/DDBJ whole genome shotgun (WGS) entry which is preliminary data.</text>
</comment>
<reference evidence="2 3" key="1">
    <citation type="submission" date="2019-11" db="EMBL/GenBank/DDBJ databases">
        <title>Type strains purchased from KCTC, JCM and DSMZ.</title>
        <authorList>
            <person name="Lu H."/>
        </authorList>
    </citation>
    <scope>NUCLEOTIDE SEQUENCE [LARGE SCALE GENOMIC DNA]</scope>
    <source>
        <strain evidence="2 3">KCTC 42409</strain>
    </source>
</reference>
<evidence type="ECO:0000313" key="3">
    <source>
        <dbReference type="Proteomes" id="UP000484015"/>
    </source>
</evidence>
<dbReference type="EMBL" id="WNLA01000006">
    <property type="protein sequence ID" value="MTW02862.1"/>
    <property type="molecule type" value="Genomic_DNA"/>
</dbReference>
<protein>
    <submittedName>
        <fullName evidence="2">Uncharacterized protein</fullName>
    </submittedName>
</protein>
<name>A0A6L6Q1E9_9BURK</name>
<feature type="signal peptide" evidence="1">
    <location>
        <begin position="1"/>
        <end position="19"/>
    </location>
</feature>
<gene>
    <name evidence="2" type="ORF">GM668_12290</name>
</gene>
<keyword evidence="1" id="KW-0732">Signal</keyword>
<feature type="chain" id="PRO_5026822245" evidence="1">
    <location>
        <begin position="20"/>
        <end position="316"/>
    </location>
</feature>
<proteinExistence type="predicted"/>
<sequence length="316" mass="34652">MIRRGALALLVAAAMPALAAPGSAAMSSEGGQAQPARPFHFAVIGHPFRAVADENVLRRTITEANQDKPAFIVATGIKAQTEACSDRLYAQRRDILDGSPRPLVLAPAGSDWAGCRNSAGRSNAIERLSRIREVFFPDSQSLGVRRMPLSRQSANVKFRSYAENAYWEQGGVLFATMNVPDNNNHYLPEAGRNSEYEDRLVANRAWLHRLFLMAQRREGLVLFTDGDIKAHVDEGFSLLSGFSAKQDGYAPIRKQVRAFAEKYKGKVLLVDSKGDAKPTITWHGNIGRLGVASEWETVRVQPGTASLFSLKDSDTP</sequence>
<dbReference type="AlphaFoldDB" id="A0A6L6Q1E9"/>
<accession>A0A6L6Q1E9</accession>
<evidence type="ECO:0000256" key="1">
    <source>
        <dbReference type="SAM" id="SignalP"/>
    </source>
</evidence>
<organism evidence="2 3">
    <name type="scientific">Pseudoduganella ginsengisoli</name>
    <dbReference type="NCBI Taxonomy" id="1462440"/>
    <lineage>
        <taxon>Bacteria</taxon>
        <taxon>Pseudomonadati</taxon>
        <taxon>Pseudomonadota</taxon>
        <taxon>Betaproteobacteria</taxon>
        <taxon>Burkholderiales</taxon>
        <taxon>Oxalobacteraceae</taxon>
        <taxon>Telluria group</taxon>
        <taxon>Pseudoduganella</taxon>
    </lineage>
</organism>
<evidence type="ECO:0000313" key="2">
    <source>
        <dbReference type="EMBL" id="MTW02862.1"/>
    </source>
</evidence>
<dbReference type="OrthoDB" id="58809at2"/>